<comment type="caution">
    <text evidence="4">The sequence shown here is derived from an EMBL/GenBank/DDBJ whole genome shotgun (WGS) entry which is preliminary data.</text>
</comment>
<evidence type="ECO:0000256" key="2">
    <source>
        <dbReference type="SAM" id="Phobius"/>
    </source>
</evidence>
<keyword evidence="1" id="KW-0804">Transcription</keyword>
<dbReference type="PANTHER" id="PTHR12321">
    <property type="entry name" value="CPG BINDING PROTEIN"/>
    <property type="match status" value="1"/>
</dbReference>
<dbReference type="GO" id="GO:0006325">
    <property type="term" value="P:chromatin organization"/>
    <property type="evidence" value="ECO:0007669"/>
    <property type="project" value="UniProtKB-UniRule"/>
</dbReference>
<dbReference type="Proteomes" id="UP001370490">
    <property type="component" value="Unassembled WGS sequence"/>
</dbReference>
<evidence type="ECO:0000256" key="1">
    <source>
        <dbReference type="RuleBase" id="RU369089"/>
    </source>
</evidence>
<comment type="subcellular location">
    <subcellularLocation>
        <location evidence="1">Nucleus</location>
    </subcellularLocation>
</comment>
<comment type="subunit">
    <text evidence="1">Interacts with H3K4me3 and to a lesser extent with H3K4me2.</text>
</comment>
<keyword evidence="1" id="KW-0863">Zinc-finger</keyword>
<dbReference type="PANTHER" id="PTHR12321:SF98">
    <property type="entry name" value="PHD FINGER PROTEIN ALFIN-LIKE 5"/>
    <property type="match status" value="1"/>
</dbReference>
<dbReference type="Pfam" id="PF12165">
    <property type="entry name" value="Alfin"/>
    <property type="match status" value="1"/>
</dbReference>
<proteinExistence type="inferred from homology"/>
<comment type="domain">
    <text evidence="1">The PHD-type zinc finger mediates the binding to H3K4me3.</text>
</comment>
<comment type="similarity">
    <text evidence="1">Belongs to the Alfin family.</text>
</comment>
<name>A0AAN8ZHY1_9MAGN</name>
<dbReference type="EMBL" id="JBAMMX010000004">
    <property type="protein sequence ID" value="KAK6941819.1"/>
    <property type="molecule type" value="Genomic_DNA"/>
</dbReference>
<keyword evidence="5" id="KW-1185">Reference proteome</keyword>
<dbReference type="InterPro" id="IPR021998">
    <property type="entry name" value="Alfin_N"/>
</dbReference>
<dbReference type="GO" id="GO:0005634">
    <property type="term" value="C:nucleus"/>
    <property type="evidence" value="ECO:0007669"/>
    <property type="project" value="UniProtKB-SubCell"/>
</dbReference>
<keyword evidence="1" id="KW-0862">Zinc</keyword>
<keyword evidence="1" id="KW-0805">Transcription regulation</keyword>
<dbReference type="GO" id="GO:0042393">
    <property type="term" value="F:histone binding"/>
    <property type="evidence" value="ECO:0007669"/>
    <property type="project" value="UniProtKB-UniRule"/>
</dbReference>
<reference evidence="4 5" key="1">
    <citation type="submission" date="2023-12" db="EMBL/GenBank/DDBJ databases">
        <title>A high-quality genome assembly for Dillenia turbinata (Dilleniales).</title>
        <authorList>
            <person name="Chanderbali A."/>
        </authorList>
    </citation>
    <scope>NUCLEOTIDE SEQUENCE [LARGE SCALE GENOMIC DNA]</scope>
    <source>
        <strain evidence="4">LSX21</strain>
        <tissue evidence="4">Leaf</tissue>
    </source>
</reference>
<keyword evidence="1" id="KW-0479">Metal-binding</keyword>
<sequence>MHEGAQYNPQTVEEVFGDFKGHQAGMIKALTTDVEEFYQQCDAEKENLCLYRFPRYSEVSSTTRNPTMIFFAASNREFVTVDLVLSLPPPQLPPLIKLAILDKWLSKLEKMRILLSVTSFDVFRLLTICCAVVISRLPLLIVVVMVSSV</sequence>
<dbReference type="GO" id="GO:0008270">
    <property type="term" value="F:zinc ion binding"/>
    <property type="evidence" value="ECO:0007669"/>
    <property type="project" value="UniProtKB-KW"/>
</dbReference>
<evidence type="ECO:0000313" key="5">
    <source>
        <dbReference type="Proteomes" id="UP001370490"/>
    </source>
</evidence>
<dbReference type="InterPro" id="IPR045104">
    <property type="entry name" value="Alfin"/>
</dbReference>
<evidence type="ECO:0000259" key="3">
    <source>
        <dbReference type="Pfam" id="PF12165"/>
    </source>
</evidence>
<keyword evidence="1" id="KW-0539">Nucleus</keyword>
<dbReference type="GO" id="GO:0006355">
    <property type="term" value="P:regulation of DNA-templated transcription"/>
    <property type="evidence" value="ECO:0007669"/>
    <property type="project" value="UniProtKB-UniRule"/>
</dbReference>
<keyword evidence="1" id="KW-0156">Chromatin regulator</keyword>
<evidence type="ECO:0000313" key="4">
    <source>
        <dbReference type="EMBL" id="KAK6941819.1"/>
    </source>
</evidence>
<protein>
    <recommendedName>
        <fullName evidence="1">PHD finger protein ALFIN-LIKE</fullName>
    </recommendedName>
</protein>
<dbReference type="GO" id="GO:0003712">
    <property type="term" value="F:transcription coregulator activity"/>
    <property type="evidence" value="ECO:0007669"/>
    <property type="project" value="TreeGrafter"/>
</dbReference>
<dbReference type="GO" id="GO:0000976">
    <property type="term" value="F:transcription cis-regulatory region binding"/>
    <property type="evidence" value="ECO:0007669"/>
    <property type="project" value="TreeGrafter"/>
</dbReference>
<comment type="function">
    <text evidence="1">Histone-binding component that specifically recognizes H3 tails trimethylated on 'Lys-4' (H3K4me3), which mark transcription start sites of virtually all active genes.</text>
</comment>
<organism evidence="4 5">
    <name type="scientific">Dillenia turbinata</name>
    <dbReference type="NCBI Taxonomy" id="194707"/>
    <lineage>
        <taxon>Eukaryota</taxon>
        <taxon>Viridiplantae</taxon>
        <taxon>Streptophyta</taxon>
        <taxon>Embryophyta</taxon>
        <taxon>Tracheophyta</taxon>
        <taxon>Spermatophyta</taxon>
        <taxon>Magnoliopsida</taxon>
        <taxon>eudicotyledons</taxon>
        <taxon>Gunneridae</taxon>
        <taxon>Pentapetalae</taxon>
        <taxon>Dilleniales</taxon>
        <taxon>Dilleniaceae</taxon>
        <taxon>Dillenia</taxon>
    </lineage>
</organism>
<dbReference type="AlphaFoldDB" id="A0AAN8ZHY1"/>
<feature type="domain" description="Alfin N-terminal" evidence="3">
    <location>
        <begin position="11"/>
        <end position="55"/>
    </location>
</feature>
<accession>A0AAN8ZHY1</accession>
<gene>
    <name evidence="4" type="ORF">RJ641_027196</name>
</gene>
<keyword evidence="2" id="KW-1133">Transmembrane helix</keyword>
<keyword evidence="2" id="KW-0812">Transmembrane</keyword>
<keyword evidence="2" id="KW-0472">Membrane</keyword>
<feature type="transmembrane region" description="Helical" evidence="2">
    <location>
        <begin position="122"/>
        <end position="146"/>
    </location>
</feature>